<dbReference type="EC" id="3.1.3.25" evidence="5"/>
<evidence type="ECO:0000256" key="2">
    <source>
        <dbReference type="ARBA" id="ARBA00022801"/>
    </source>
</evidence>
<proteinExistence type="predicted"/>
<comment type="cofactor">
    <cofactor evidence="4">
        <name>Mg(2+)</name>
        <dbReference type="ChEBI" id="CHEBI:18420"/>
    </cofactor>
</comment>
<dbReference type="AlphaFoldDB" id="A0A518B8U9"/>
<dbReference type="PANTHER" id="PTHR20854:SF4">
    <property type="entry name" value="INOSITOL-1-MONOPHOSPHATASE-RELATED"/>
    <property type="match status" value="1"/>
</dbReference>
<dbReference type="InterPro" id="IPR020550">
    <property type="entry name" value="Inositol_monophosphatase_CS"/>
</dbReference>
<organism evidence="5 6">
    <name type="scientific">Kolteria novifilia</name>
    <dbReference type="NCBI Taxonomy" id="2527975"/>
    <lineage>
        <taxon>Bacteria</taxon>
        <taxon>Pseudomonadati</taxon>
        <taxon>Planctomycetota</taxon>
        <taxon>Planctomycetia</taxon>
        <taxon>Kolteriales</taxon>
        <taxon>Kolteriaceae</taxon>
        <taxon>Kolteria</taxon>
    </lineage>
</organism>
<reference evidence="5 6" key="1">
    <citation type="submission" date="2019-02" db="EMBL/GenBank/DDBJ databases">
        <title>Deep-cultivation of Planctomycetes and their phenomic and genomic characterization uncovers novel biology.</title>
        <authorList>
            <person name="Wiegand S."/>
            <person name="Jogler M."/>
            <person name="Boedeker C."/>
            <person name="Pinto D."/>
            <person name="Vollmers J."/>
            <person name="Rivas-Marin E."/>
            <person name="Kohn T."/>
            <person name="Peeters S.H."/>
            <person name="Heuer A."/>
            <person name="Rast P."/>
            <person name="Oberbeckmann S."/>
            <person name="Bunk B."/>
            <person name="Jeske O."/>
            <person name="Meyerdierks A."/>
            <person name="Storesund J.E."/>
            <person name="Kallscheuer N."/>
            <person name="Luecker S."/>
            <person name="Lage O.M."/>
            <person name="Pohl T."/>
            <person name="Merkel B.J."/>
            <person name="Hornburger P."/>
            <person name="Mueller R.-W."/>
            <person name="Bruemmer F."/>
            <person name="Labrenz M."/>
            <person name="Spormann A.M."/>
            <person name="Op den Camp H."/>
            <person name="Overmann J."/>
            <person name="Amann R."/>
            <person name="Jetten M.S.M."/>
            <person name="Mascher T."/>
            <person name="Medema M.H."/>
            <person name="Devos D.P."/>
            <person name="Kaster A.-K."/>
            <person name="Ovreas L."/>
            <person name="Rohde M."/>
            <person name="Galperin M.Y."/>
            <person name="Jogler C."/>
        </authorList>
    </citation>
    <scope>NUCLEOTIDE SEQUENCE [LARGE SCALE GENOMIC DNA]</scope>
    <source>
        <strain evidence="5 6">Pan216</strain>
    </source>
</reference>
<dbReference type="GO" id="GO:0007165">
    <property type="term" value="P:signal transduction"/>
    <property type="evidence" value="ECO:0007669"/>
    <property type="project" value="TreeGrafter"/>
</dbReference>
<dbReference type="PANTHER" id="PTHR20854">
    <property type="entry name" value="INOSITOL MONOPHOSPHATASE"/>
    <property type="match status" value="1"/>
</dbReference>
<keyword evidence="2 5" id="KW-0378">Hydrolase</keyword>
<sequence>MSDLSNELSVTLETIREAGRKVMELYASFERIEDAPADISTDADRASQELILQRLHAAFPGDQLCGEESTPTLEQASADGSRLWIVDPIDGTRGFARKNDEFSIMIGLVDEGAVVLGAVYEPAIDRVTYAAKGKGCWTAQPFDGEPVACRVRPTASLDEAVLSMSRSQGTLGEKEMLRVFGASSAIQTYSAGIKFAQVARGESDIYVGDYLTLKDWDICAGHVLVEEAGGLVTTLGGEPVRYDGGGKSLQGRGIVGTNGRLHGSTLAVLATGDVPVR</sequence>
<evidence type="ECO:0000313" key="5">
    <source>
        <dbReference type="EMBL" id="QDU63405.1"/>
    </source>
</evidence>
<dbReference type="KEGG" id="knv:Pan216_42850"/>
<feature type="binding site" evidence="4">
    <location>
        <position position="90"/>
    </location>
    <ligand>
        <name>Mg(2+)</name>
        <dbReference type="ChEBI" id="CHEBI:18420"/>
        <label>2</label>
    </ligand>
</feature>
<keyword evidence="6" id="KW-1185">Reference proteome</keyword>
<evidence type="ECO:0000256" key="1">
    <source>
        <dbReference type="ARBA" id="ARBA00022723"/>
    </source>
</evidence>
<dbReference type="SUPFAM" id="SSF56655">
    <property type="entry name" value="Carbohydrate phosphatase"/>
    <property type="match status" value="1"/>
</dbReference>
<evidence type="ECO:0000313" key="6">
    <source>
        <dbReference type="Proteomes" id="UP000317093"/>
    </source>
</evidence>
<protein>
    <submittedName>
        <fullName evidence="5">Inositol-1-monophosphatase</fullName>
        <ecNumber evidence="5">3.1.3.25</ecNumber>
    </submittedName>
</protein>
<dbReference type="InterPro" id="IPR000760">
    <property type="entry name" value="Inositol_monophosphatase-like"/>
</dbReference>
<dbReference type="CDD" id="cd01638">
    <property type="entry name" value="CysQ"/>
    <property type="match status" value="1"/>
</dbReference>
<feature type="binding site" evidence="4">
    <location>
        <position position="87"/>
    </location>
    <ligand>
        <name>Mg(2+)</name>
        <dbReference type="ChEBI" id="CHEBI:18420"/>
        <label>1</label>
        <note>catalytic</note>
    </ligand>
</feature>
<feature type="binding site" evidence="4">
    <location>
        <position position="217"/>
    </location>
    <ligand>
        <name>Mg(2+)</name>
        <dbReference type="ChEBI" id="CHEBI:18420"/>
        <label>1</label>
        <note>catalytic</note>
    </ligand>
</feature>
<dbReference type="GO" id="GO:0046854">
    <property type="term" value="P:phosphatidylinositol phosphate biosynthetic process"/>
    <property type="evidence" value="ECO:0007669"/>
    <property type="project" value="InterPro"/>
</dbReference>
<name>A0A518B8U9_9BACT</name>
<dbReference type="GO" id="GO:0008934">
    <property type="term" value="F:inositol monophosphate 1-phosphatase activity"/>
    <property type="evidence" value="ECO:0007669"/>
    <property type="project" value="TreeGrafter"/>
</dbReference>
<keyword evidence="3 4" id="KW-0460">Magnesium</keyword>
<evidence type="ECO:0000256" key="3">
    <source>
        <dbReference type="ARBA" id="ARBA00022842"/>
    </source>
</evidence>
<dbReference type="Gene3D" id="3.30.540.10">
    <property type="entry name" value="Fructose-1,6-Bisphosphatase, subunit A, domain 1"/>
    <property type="match status" value="1"/>
</dbReference>
<dbReference type="RefSeq" id="WP_419192780.1">
    <property type="nucleotide sequence ID" value="NZ_CP036279.1"/>
</dbReference>
<dbReference type="GO" id="GO:0006020">
    <property type="term" value="P:inositol metabolic process"/>
    <property type="evidence" value="ECO:0007669"/>
    <property type="project" value="TreeGrafter"/>
</dbReference>
<feature type="binding site" evidence="4">
    <location>
        <position position="89"/>
    </location>
    <ligand>
        <name>Mg(2+)</name>
        <dbReference type="ChEBI" id="CHEBI:18420"/>
        <label>1</label>
        <note>catalytic</note>
    </ligand>
</feature>
<accession>A0A518B8U9</accession>
<dbReference type="PROSITE" id="PS00629">
    <property type="entry name" value="IMP_1"/>
    <property type="match status" value="1"/>
</dbReference>
<dbReference type="Gene3D" id="3.40.190.80">
    <property type="match status" value="1"/>
</dbReference>
<gene>
    <name evidence="5" type="primary">suhB_2</name>
    <name evidence="5" type="ORF">Pan216_42850</name>
</gene>
<dbReference type="GO" id="GO:0046872">
    <property type="term" value="F:metal ion binding"/>
    <property type="evidence" value="ECO:0007669"/>
    <property type="project" value="UniProtKB-KW"/>
</dbReference>
<dbReference type="EMBL" id="CP036279">
    <property type="protein sequence ID" value="QDU63405.1"/>
    <property type="molecule type" value="Genomic_DNA"/>
</dbReference>
<dbReference type="PROSITE" id="PS00630">
    <property type="entry name" value="IMP_2"/>
    <property type="match status" value="1"/>
</dbReference>
<dbReference type="PRINTS" id="PR00377">
    <property type="entry name" value="IMPHPHTASES"/>
</dbReference>
<dbReference type="Proteomes" id="UP000317093">
    <property type="component" value="Chromosome"/>
</dbReference>
<feature type="binding site" evidence="4">
    <location>
        <position position="67"/>
    </location>
    <ligand>
        <name>Mg(2+)</name>
        <dbReference type="ChEBI" id="CHEBI:18420"/>
        <label>1</label>
        <note>catalytic</note>
    </ligand>
</feature>
<keyword evidence="1 4" id="KW-0479">Metal-binding</keyword>
<dbReference type="InterPro" id="IPR020583">
    <property type="entry name" value="Inositol_monoP_metal-BS"/>
</dbReference>
<evidence type="ECO:0000256" key="4">
    <source>
        <dbReference type="PIRSR" id="PIRSR600760-2"/>
    </source>
</evidence>
<dbReference type="Pfam" id="PF00459">
    <property type="entry name" value="Inositol_P"/>
    <property type="match status" value="1"/>
</dbReference>